<evidence type="ECO:0000256" key="1">
    <source>
        <dbReference type="ARBA" id="ARBA00004496"/>
    </source>
</evidence>
<dbReference type="GO" id="GO:0005524">
    <property type="term" value="F:ATP binding"/>
    <property type="evidence" value="ECO:0007669"/>
    <property type="project" value="UniProtKB-UniRule"/>
</dbReference>
<dbReference type="OrthoDB" id="9803889at2"/>
<evidence type="ECO:0000256" key="8">
    <source>
        <dbReference type="ARBA" id="ARBA00023125"/>
    </source>
</evidence>
<keyword evidence="6 9" id="KW-0547">Nucleotide-binding</keyword>
<evidence type="ECO:0000256" key="6">
    <source>
        <dbReference type="ARBA" id="ARBA00022741"/>
    </source>
</evidence>
<dbReference type="InterPro" id="IPR001238">
    <property type="entry name" value="DNA-binding_RecF"/>
</dbReference>
<dbReference type="EMBL" id="WBVO01000001">
    <property type="protein sequence ID" value="KAB2814637.1"/>
    <property type="molecule type" value="Genomic_DNA"/>
</dbReference>
<dbReference type="PROSITE" id="PS00617">
    <property type="entry name" value="RECF_1"/>
    <property type="match status" value="1"/>
</dbReference>
<evidence type="ECO:0000313" key="12">
    <source>
        <dbReference type="EMBL" id="KAB2814637.1"/>
    </source>
</evidence>
<comment type="subcellular location">
    <subcellularLocation>
        <location evidence="1 9 10">Cytoplasm</location>
    </subcellularLocation>
</comment>
<dbReference type="InterPro" id="IPR042174">
    <property type="entry name" value="RecF_2"/>
</dbReference>
<proteinExistence type="inferred from homology"/>
<evidence type="ECO:0000256" key="5">
    <source>
        <dbReference type="ARBA" id="ARBA00022705"/>
    </source>
</evidence>
<keyword evidence="13" id="KW-1185">Reference proteome</keyword>
<dbReference type="PROSITE" id="PS00618">
    <property type="entry name" value="RECF_2"/>
    <property type="match status" value="1"/>
</dbReference>
<dbReference type="NCBIfam" id="TIGR00611">
    <property type="entry name" value="recf"/>
    <property type="match status" value="1"/>
</dbReference>
<evidence type="ECO:0000256" key="9">
    <source>
        <dbReference type="HAMAP-Rule" id="MF_00365"/>
    </source>
</evidence>
<dbReference type="Proteomes" id="UP000468650">
    <property type="component" value="Unassembled WGS sequence"/>
</dbReference>
<comment type="function">
    <text evidence="9 10">The RecF protein is involved in DNA metabolism; it is required for DNA replication and normal SOS inducibility. RecF binds preferentially to single-stranded, linear DNA. It also seems to bind ATP.</text>
</comment>
<dbReference type="PANTHER" id="PTHR32182:SF0">
    <property type="entry name" value="DNA REPLICATION AND REPAIR PROTEIN RECF"/>
    <property type="match status" value="1"/>
</dbReference>
<evidence type="ECO:0000256" key="7">
    <source>
        <dbReference type="ARBA" id="ARBA00022840"/>
    </source>
</evidence>
<accession>A0A6N6RM30</accession>
<dbReference type="InterPro" id="IPR018078">
    <property type="entry name" value="DNA-binding_RecF_CS"/>
</dbReference>
<dbReference type="Pfam" id="PF02463">
    <property type="entry name" value="SMC_N"/>
    <property type="match status" value="1"/>
</dbReference>
<comment type="caution">
    <text evidence="12">The sequence shown here is derived from an EMBL/GenBank/DDBJ whole genome shotgun (WGS) entry which is preliminary data.</text>
</comment>
<feature type="binding site" evidence="9">
    <location>
        <begin position="33"/>
        <end position="40"/>
    </location>
    <ligand>
        <name>ATP</name>
        <dbReference type="ChEBI" id="CHEBI:30616"/>
    </ligand>
</feature>
<dbReference type="GO" id="GO:0006302">
    <property type="term" value="P:double-strand break repair"/>
    <property type="evidence" value="ECO:0007669"/>
    <property type="project" value="TreeGrafter"/>
</dbReference>
<dbReference type="GO" id="GO:0006260">
    <property type="term" value="P:DNA replication"/>
    <property type="evidence" value="ECO:0007669"/>
    <property type="project" value="UniProtKB-UniRule"/>
</dbReference>
<evidence type="ECO:0000313" key="13">
    <source>
        <dbReference type="Proteomes" id="UP000468650"/>
    </source>
</evidence>
<dbReference type="GO" id="GO:0005737">
    <property type="term" value="C:cytoplasm"/>
    <property type="evidence" value="ECO:0007669"/>
    <property type="project" value="UniProtKB-SubCell"/>
</dbReference>
<dbReference type="AlphaFoldDB" id="A0A6N6RM30"/>
<dbReference type="SUPFAM" id="SSF52540">
    <property type="entry name" value="P-loop containing nucleoside triphosphate hydrolases"/>
    <property type="match status" value="1"/>
</dbReference>
<keyword evidence="4 9" id="KW-0963">Cytoplasm</keyword>
<evidence type="ECO:0000256" key="3">
    <source>
        <dbReference type="ARBA" id="ARBA00020170"/>
    </source>
</evidence>
<dbReference type="RefSeq" id="WP_151666216.1">
    <property type="nucleotide sequence ID" value="NZ_WBVO01000001.1"/>
</dbReference>
<dbReference type="InterPro" id="IPR027417">
    <property type="entry name" value="P-loop_NTPase"/>
</dbReference>
<keyword evidence="9 10" id="KW-0227">DNA damage</keyword>
<evidence type="ECO:0000256" key="2">
    <source>
        <dbReference type="ARBA" id="ARBA00008016"/>
    </source>
</evidence>
<sequence length="373" mass="42589">MNTAVISNLHLLDFKNYPEANLVFSPKVNVFVGDNGVGKTNVLDAIHYLAVTKSYFNPVDSQNIRHDQPFMVIEGDFESDQGKDHIYCGVKRGQKKTFKKNKKDYERLADHIGEIPLVMISPADRDLILDGSEVRRKFMDGVISQSDKHYLDDLLSYNKALTQRNSLLKYFAKNGVFDPAQLEIYDEQLIERGHRIHQRRSAFMEQMKPIMLEAYATIAGEQEDVSITYSSKLNEMNMDEALKASLQKDRVLQYTSVGIHKDDLAFSLRSYPLKKTGSQGQQKTFTIALKLAQFDFLKEITGRKPILLLDDIFDKLDEKRVESIISMVNDHRFGQIFITDTHAERTGGIVKRIAEESRVFNVTSNGEIAPLEE</sequence>
<dbReference type="PANTHER" id="PTHR32182">
    <property type="entry name" value="DNA REPLICATION AND REPAIR PROTEIN RECF"/>
    <property type="match status" value="1"/>
</dbReference>
<dbReference type="GO" id="GO:0003697">
    <property type="term" value="F:single-stranded DNA binding"/>
    <property type="evidence" value="ECO:0007669"/>
    <property type="project" value="UniProtKB-UniRule"/>
</dbReference>
<evidence type="ECO:0000256" key="10">
    <source>
        <dbReference type="RuleBase" id="RU000578"/>
    </source>
</evidence>
<dbReference type="Gene3D" id="3.40.50.300">
    <property type="entry name" value="P-loop containing nucleotide triphosphate hydrolases"/>
    <property type="match status" value="1"/>
</dbReference>
<dbReference type="Gene3D" id="1.20.1050.90">
    <property type="entry name" value="RecF/RecN/SMC, N-terminal domain"/>
    <property type="match status" value="1"/>
</dbReference>
<dbReference type="GO" id="GO:0000731">
    <property type="term" value="P:DNA synthesis involved in DNA repair"/>
    <property type="evidence" value="ECO:0007669"/>
    <property type="project" value="TreeGrafter"/>
</dbReference>
<organism evidence="12 13">
    <name type="scientific">Phaeocystidibacter luteus</name>
    <dbReference type="NCBI Taxonomy" id="911197"/>
    <lineage>
        <taxon>Bacteria</taxon>
        <taxon>Pseudomonadati</taxon>
        <taxon>Bacteroidota</taxon>
        <taxon>Flavobacteriia</taxon>
        <taxon>Flavobacteriales</taxon>
        <taxon>Phaeocystidibacteraceae</taxon>
        <taxon>Phaeocystidibacter</taxon>
    </lineage>
</organism>
<evidence type="ECO:0000256" key="4">
    <source>
        <dbReference type="ARBA" id="ARBA00022490"/>
    </source>
</evidence>
<reference evidence="12 13" key="1">
    <citation type="submission" date="2019-09" db="EMBL/GenBank/DDBJ databases">
        <title>Genomes of family Cryomorphaceae.</title>
        <authorList>
            <person name="Bowman J.P."/>
        </authorList>
    </citation>
    <scope>NUCLEOTIDE SEQUENCE [LARGE SCALE GENOMIC DNA]</scope>
    <source>
        <strain evidence="12 13">LMG 25704</strain>
    </source>
</reference>
<keyword evidence="8 9" id="KW-0238">DNA-binding</keyword>
<gene>
    <name evidence="9" type="primary">recF</name>
    <name evidence="12" type="ORF">F8C67_02530</name>
</gene>
<comment type="similarity">
    <text evidence="2 9 10">Belongs to the RecF family.</text>
</comment>
<evidence type="ECO:0000259" key="11">
    <source>
        <dbReference type="SMART" id="SM00382"/>
    </source>
</evidence>
<keyword evidence="5 9" id="KW-0235">DNA replication</keyword>
<keyword evidence="9 10" id="KW-0234">DNA repair</keyword>
<dbReference type="SMART" id="SM00382">
    <property type="entry name" value="AAA"/>
    <property type="match status" value="1"/>
</dbReference>
<dbReference type="HAMAP" id="MF_00365">
    <property type="entry name" value="RecF"/>
    <property type="match status" value="1"/>
</dbReference>
<feature type="domain" description="AAA+ ATPase" evidence="11">
    <location>
        <begin position="25"/>
        <end position="367"/>
    </location>
</feature>
<keyword evidence="9 10" id="KW-0742">SOS response</keyword>
<dbReference type="InterPro" id="IPR003395">
    <property type="entry name" value="RecF/RecN/SMC_N"/>
</dbReference>
<dbReference type="GO" id="GO:0009432">
    <property type="term" value="P:SOS response"/>
    <property type="evidence" value="ECO:0007669"/>
    <property type="project" value="UniProtKB-UniRule"/>
</dbReference>
<dbReference type="InterPro" id="IPR003593">
    <property type="entry name" value="AAA+_ATPase"/>
</dbReference>
<name>A0A6N6RM30_9FLAO</name>
<protein>
    <recommendedName>
        <fullName evidence="3 9">DNA replication and repair protein RecF</fullName>
    </recommendedName>
</protein>
<keyword evidence="7 9" id="KW-0067">ATP-binding</keyword>